<dbReference type="OrthoDB" id="239499at2157"/>
<feature type="compositionally biased region" description="Gly residues" evidence="1">
    <location>
        <begin position="36"/>
        <end position="50"/>
    </location>
</feature>
<dbReference type="EMBL" id="FOCX01000001">
    <property type="protein sequence ID" value="SEN02284.1"/>
    <property type="molecule type" value="Genomic_DNA"/>
</dbReference>
<evidence type="ECO:0000313" key="2">
    <source>
        <dbReference type="EMBL" id="SEN02284.1"/>
    </source>
</evidence>
<gene>
    <name evidence="2" type="ORF">SAMN05216388_1001178</name>
</gene>
<protein>
    <submittedName>
        <fullName evidence="2">Uncharacterized protein</fullName>
    </submittedName>
</protein>
<feature type="region of interest" description="Disordered" evidence="1">
    <location>
        <begin position="33"/>
        <end position="58"/>
    </location>
</feature>
<keyword evidence="3" id="KW-1185">Reference proteome</keyword>
<sequence length="216" mass="21954">MDESSGPRFTRRHALTGLAVGALAGCTSADTADEGAAGGTHTGDGSGGDLPDGTDAGTSLAGGCGSVFGDTDERYTGPVAVATFGIPMGGTVDYADESESGTVLAVGYPGAVDDQYHSLLTVAQRGPYGGDPDRGAISLEQDRYADGGTVSYDGSERTVAVLRYEGGEIKLFGVAGPDGVYELEAKATVSGGDPCPEAYTYVTDRVVRSFRPAYGR</sequence>
<proteinExistence type="predicted"/>
<dbReference type="PROSITE" id="PS51318">
    <property type="entry name" value="TAT"/>
    <property type="match status" value="1"/>
</dbReference>
<organism evidence="2 3">
    <name type="scientific">Halorientalis persicus</name>
    <dbReference type="NCBI Taxonomy" id="1367881"/>
    <lineage>
        <taxon>Archaea</taxon>
        <taxon>Methanobacteriati</taxon>
        <taxon>Methanobacteriota</taxon>
        <taxon>Stenosarchaea group</taxon>
        <taxon>Halobacteria</taxon>
        <taxon>Halobacteriales</taxon>
        <taxon>Haloarculaceae</taxon>
        <taxon>Halorientalis</taxon>
    </lineage>
</organism>
<dbReference type="AlphaFoldDB" id="A0A1H8D657"/>
<dbReference type="Proteomes" id="UP000198775">
    <property type="component" value="Unassembled WGS sequence"/>
</dbReference>
<dbReference type="RefSeq" id="WP_092656662.1">
    <property type="nucleotide sequence ID" value="NZ_FOCX01000001.1"/>
</dbReference>
<evidence type="ECO:0000256" key="1">
    <source>
        <dbReference type="SAM" id="MobiDB-lite"/>
    </source>
</evidence>
<reference evidence="3" key="1">
    <citation type="submission" date="2016-10" db="EMBL/GenBank/DDBJ databases">
        <authorList>
            <person name="Varghese N."/>
            <person name="Submissions S."/>
        </authorList>
    </citation>
    <scope>NUCLEOTIDE SEQUENCE [LARGE SCALE GENOMIC DNA]</scope>
    <source>
        <strain evidence="3">IBRC-M 10043</strain>
    </source>
</reference>
<dbReference type="InterPro" id="IPR006311">
    <property type="entry name" value="TAT_signal"/>
</dbReference>
<accession>A0A1H8D657</accession>
<name>A0A1H8D657_9EURY</name>
<evidence type="ECO:0000313" key="3">
    <source>
        <dbReference type="Proteomes" id="UP000198775"/>
    </source>
</evidence>